<dbReference type="PROSITE" id="PS50939">
    <property type="entry name" value="CYTOCHROME_B561"/>
    <property type="match status" value="1"/>
</dbReference>
<dbReference type="InterPro" id="IPR006593">
    <property type="entry name" value="Cyt_b561/ferric_Rdtase_TM"/>
</dbReference>
<sequence length="373" mass="42526">MTIYSKRNIWCTLFLYFTLVQVAYSLTSHCIDEVGYCFTITLPQSNETLVHFRLEAPNTAGWLGLGIGQGMDGYLMVAWANSDGSITLSQRIGEEGTQPMATDQQSDLKLNMDTSKINENNKFIVEFTRPLKVKGSRIKNKQTFAYAYGTLNPDDKDIDAYLPRHDYRGNIKLNLAEGGSELSHYDKLIVAHAALMFSAWLIIIPGAVFIARFARNFLPTTWFKLHVGIQAFLSLPVMLAGSALSFAAAGNLKFDDPHKIVGFVLFLGFFIQLAIGAIHHHLYDPKRVHIPWWTQLHWWFGRALVVLAAFQIPLGLKLYGADMVYYYIHYIYLFIILVAFSFLSFRLWNRRQDSGFKRMRDSQDNGSKHEQNS</sequence>
<feature type="transmembrane region" description="Helical" evidence="7">
    <location>
        <begin position="225"/>
        <end position="248"/>
    </location>
</feature>
<feature type="signal peptide" evidence="8">
    <location>
        <begin position="1"/>
        <end position="25"/>
    </location>
</feature>
<evidence type="ECO:0000256" key="7">
    <source>
        <dbReference type="SAM" id="Phobius"/>
    </source>
</evidence>
<dbReference type="SMART" id="SM00664">
    <property type="entry name" value="DoH"/>
    <property type="match status" value="1"/>
</dbReference>
<keyword evidence="4" id="KW-0249">Electron transport</keyword>
<feature type="domain" description="DOMON" evidence="9">
    <location>
        <begin position="34"/>
        <end position="149"/>
    </location>
</feature>
<gene>
    <name evidence="11" type="ORF">RhiirA4_409453</name>
</gene>
<evidence type="ECO:0000256" key="4">
    <source>
        <dbReference type="ARBA" id="ARBA00022982"/>
    </source>
</evidence>
<evidence type="ECO:0000256" key="3">
    <source>
        <dbReference type="ARBA" id="ARBA00022692"/>
    </source>
</evidence>
<organism evidence="11 12">
    <name type="scientific">Rhizophagus irregularis</name>
    <dbReference type="NCBI Taxonomy" id="588596"/>
    <lineage>
        <taxon>Eukaryota</taxon>
        <taxon>Fungi</taxon>
        <taxon>Fungi incertae sedis</taxon>
        <taxon>Mucoromycota</taxon>
        <taxon>Glomeromycotina</taxon>
        <taxon>Glomeromycetes</taxon>
        <taxon>Glomerales</taxon>
        <taxon>Glomeraceae</taxon>
        <taxon>Rhizophagus</taxon>
    </lineage>
</organism>
<keyword evidence="12" id="KW-1185">Reference proteome</keyword>
<dbReference type="EMBL" id="LLXI01001496">
    <property type="protein sequence ID" value="PKY53946.1"/>
    <property type="molecule type" value="Genomic_DNA"/>
</dbReference>
<dbReference type="CDD" id="cd08760">
    <property type="entry name" value="Cyt_b561_FRRS1_like"/>
    <property type="match status" value="1"/>
</dbReference>
<dbReference type="VEuPathDB" id="FungiDB:RhiirA1_406249"/>
<dbReference type="SMART" id="SM00665">
    <property type="entry name" value="B561"/>
    <property type="match status" value="1"/>
</dbReference>
<dbReference type="SUPFAM" id="SSF49344">
    <property type="entry name" value="CBD9-like"/>
    <property type="match status" value="1"/>
</dbReference>
<comment type="caution">
    <text evidence="11">The sequence shown here is derived from an EMBL/GenBank/DDBJ whole genome shotgun (WGS) entry which is preliminary data.</text>
</comment>
<protein>
    <submittedName>
        <fullName evidence="11">CBD9-like protein</fullName>
    </submittedName>
</protein>
<dbReference type="PANTHER" id="PTHR47797">
    <property type="entry name" value="DEHYDROGENASE, PUTATIVE (AFU_ORTHOLOGUE AFUA_8G05805)-RELATED"/>
    <property type="match status" value="1"/>
</dbReference>
<dbReference type="OrthoDB" id="19261at2759"/>
<dbReference type="InterPro" id="IPR015920">
    <property type="entry name" value="Cellobiose_DH-like_cyt"/>
</dbReference>
<proteinExistence type="predicted"/>
<keyword evidence="3 7" id="KW-0812">Transmembrane</keyword>
<evidence type="ECO:0000256" key="5">
    <source>
        <dbReference type="ARBA" id="ARBA00022989"/>
    </source>
</evidence>
<keyword evidence="6 7" id="KW-0472">Membrane</keyword>
<dbReference type="GO" id="GO:0016020">
    <property type="term" value="C:membrane"/>
    <property type="evidence" value="ECO:0007669"/>
    <property type="project" value="UniProtKB-SubCell"/>
</dbReference>
<feature type="transmembrane region" description="Helical" evidence="7">
    <location>
        <begin position="260"/>
        <end position="278"/>
    </location>
</feature>
<comment type="subcellular location">
    <subcellularLocation>
        <location evidence="1">Membrane</location>
    </subcellularLocation>
</comment>
<dbReference type="Gene3D" id="2.60.40.1210">
    <property type="entry name" value="Cellobiose dehydrogenase, cytochrome domain"/>
    <property type="match status" value="1"/>
</dbReference>
<accession>A0A2I1H514</accession>
<reference evidence="11 12" key="1">
    <citation type="submission" date="2015-10" db="EMBL/GenBank/DDBJ databases">
        <title>Genome analyses suggest a sexual origin of heterokaryosis in a supposedly ancient asexual fungus.</title>
        <authorList>
            <person name="Ropars J."/>
            <person name="Sedzielewska K."/>
            <person name="Noel J."/>
            <person name="Charron P."/>
            <person name="Farinelli L."/>
            <person name="Marton T."/>
            <person name="Kruger M."/>
            <person name="Pelin A."/>
            <person name="Brachmann A."/>
            <person name="Corradi N."/>
        </authorList>
    </citation>
    <scope>NUCLEOTIDE SEQUENCE [LARGE SCALE GENOMIC DNA]</scope>
    <source>
        <strain evidence="11 12">A4</strain>
    </source>
</reference>
<keyword evidence="2" id="KW-0813">Transport</keyword>
<feature type="transmembrane region" description="Helical" evidence="7">
    <location>
        <begin position="325"/>
        <end position="348"/>
    </location>
</feature>
<dbReference type="Pfam" id="PF16010">
    <property type="entry name" value="CDH-cyt"/>
    <property type="match status" value="1"/>
</dbReference>
<feature type="transmembrane region" description="Helical" evidence="7">
    <location>
        <begin position="299"/>
        <end position="319"/>
    </location>
</feature>
<evidence type="ECO:0000259" key="9">
    <source>
        <dbReference type="PROSITE" id="PS50836"/>
    </source>
</evidence>
<keyword evidence="8" id="KW-0732">Signal</keyword>
<evidence type="ECO:0000256" key="8">
    <source>
        <dbReference type="SAM" id="SignalP"/>
    </source>
</evidence>
<dbReference type="PANTHER" id="PTHR47797:SF3">
    <property type="entry name" value="CYTOCHROME B561 DOMAIN-CONTAINING PROTEIN"/>
    <property type="match status" value="1"/>
</dbReference>
<dbReference type="Proteomes" id="UP000234323">
    <property type="component" value="Unassembled WGS sequence"/>
</dbReference>
<feature type="chain" id="PRO_5014196247" evidence="8">
    <location>
        <begin position="26"/>
        <end position="373"/>
    </location>
</feature>
<dbReference type="VEuPathDB" id="FungiDB:FUN_005799"/>
<dbReference type="PROSITE" id="PS50836">
    <property type="entry name" value="DOMON"/>
    <property type="match status" value="1"/>
</dbReference>
<evidence type="ECO:0000256" key="2">
    <source>
        <dbReference type="ARBA" id="ARBA00022448"/>
    </source>
</evidence>
<feature type="domain" description="Cytochrome b561" evidence="10">
    <location>
        <begin position="156"/>
        <end position="349"/>
    </location>
</feature>
<dbReference type="CDD" id="cd09630">
    <property type="entry name" value="CDH_like_cytochrome"/>
    <property type="match status" value="1"/>
</dbReference>
<evidence type="ECO:0000256" key="6">
    <source>
        <dbReference type="ARBA" id="ARBA00023136"/>
    </source>
</evidence>
<dbReference type="InterPro" id="IPR005018">
    <property type="entry name" value="DOMON_domain"/>
</dbReference>
<name>A0A2I1H514_9GLOM</name>
<evidence type="ECO:0000256" key="1">
    <source>
        <dbReference type="ARBA" id="ARBA00004370"/>
    </source>
</evidence>
<evidence type="ECO:0000313" key="11">
    <source>
        <dbReference type="EMBL" id="PKY53946.1"/>
    </source>
</evidence>
<keyword evidence="5 7" id="KW-1133">Transmembrane helix</keyword>
<feature type="transmembrane region" description="Helical" evidence="7">
    <location>
        <begin position="189"/>
        <end position="213"/>
    </location>
</feature>
<evidence type="ECO:0000313" key="12">
    <source>
        <dbReference type="Proteomes" id="UP000234323"/>
    </source>
</evidence>
<evidence type="ECO:0000259" key="10">
    <source>
        <dbReference type="PROSITE" id="PS50939"/>
    </source>
</evidence>
<dbReference type="VEuPathDB" id="FungiDB:RhiirFUN_005495"/>
<dbReference type="AlphaFoldDB" id="A0A2I1H514"/>